<accession>A0A6J5N3Y8</accession>
<gene>
    <name evidence="1" type="ORF">UFOVP633_31</name>
</gene>
<protein>
    <submittedName>
        <fullName evidence="1">Uncharacterized protein</fullName>
    </submittedName>
</protein>
<evidence type="ECO:0000313" key="1">
    <source>
        <dbReference type="EMBL" id="CAB4154210.1"/>
    </source>
</evidence>
<reference evidence="1" key="1">
    <citation type="submission" date="2020-04" db="EMBL/GenBank/DDBJ databases">
        <authorList>
            <person name="Chiriac C."/>
            <person name="Salcher M."/>
            <person name="Ghai R."/>
            <person name="Kavagutti S V."/>
        </authorList>
    </citation>
    <scope>NUCLEOTIDE SEQUENCE</scope>
</reference>
<organism evidence="1">
    <name type="scientific">uncultured Caudovirales phage</name>
    <dbReference type="NCBI Taxonomy" id="2100421"/>
    <lineage>
        <taxon>Viruses</taxon>
        <taxon>Duplodnaviria</taxon>
        <taxon>Heunggongvirae</taxon>
        <taxon>Uroviricota</taxon>
        <taxon>Caudoviricetes</taxon>
        <taxon>Peduoviridae</taxon>
        <taxon>Maltschvirus</taxon>
        <taxon>Maltschvirus maltsch</taxon>
    </lineage>
</organism>
<dbReference type="EMBL" id="LR796610">
    <property type="protein sequence ID" value="CAB4154210.1"/>
    <property type="molecule type" value="Genomic_DNA"/>
</dbReference>
<proteinExistence type="predicted"/>
<dbReference type="Pfam" id="PF20459">
    <property type="entry name" value="DUF6712"/>
    <property type="match status" value="1"/>
</dbReference>
<name>A0A6J5N3Y8_9CAUD</name>
<dbReference type="InterPro" id="IPR046558">
    <property type="entry name" value="DUF6712"/>
</dbReference>
<sequence length="171" mass="19825">MNYLITLDNLKKLGFIHNNTDSKIITVSLKRAQDINLQPALKTPLYKALCLRVQNNDWTDANYVTLMNDYVIPCLVAFVDYRCSKMLNEKITNKAVGRSSDEYMTANSDEQTNVMRDTLRKDAYFYKERLIGFLKDDNGVMFPEYVETNGTHCNENVTPDRTGYKPLNWMI</sequence>